<sequence>MGLGSSAIIVIVLVAALGAVATAAGIFGVLNPDKDNFKSPSSEQLHYMRRVREIHFNLIARETGKNPPNF</sequence>
<dbReference type="AlphaFoldDB" id="A0A1S9R9K5"/>
<organism evidence="2 3">
    <name type="scientific">Penicillium brasilianum</name>
    <dbReference type="NCBI Taxonomy" id="104259"/>
    <lineage>
        <taxon>Eukaryota</taxon>
        <taxon>Fungi</taxon>
        <taxon>Dikarya</taxon>
        <taxon>Ascomycota</taxon>
        <taxon>Pezizomycotina</taxon>
        <taxon>Eurotiomycetes</taxon>
        <taxon>Eurotiomycetidae</taxon>
        <taxon>Eurotiales</taxon>
        <taxon>Aspergillaceae</taxon>
        <taxon>Penicillium</taxon>
    </lineage>
</organism>
<evidence type="ECO:0000313" key="2">
    <source>
        <dbReference type="EMBL" id="OOQ81758.1"/>
    </source>
</evidence>
<proteinExistence type="predicted"/>
<protein>
    <submittedName>
        <fullName evidence="2">Uncharacterized protein</fullName>
    </submittedName>
</protein>
<evidence type="ECO:0000313" key="3">
    <source>
        <dbReference type="Proteomes" id="UP000190744"/>
    </source>
</evidence>
<dbReference type="EMBL" id="LJBN01000238">
    <property type="protein sequence ID" value="OOQ81758.1"/>
    <property type="molecule type" value="Genomic_DNA"/>
</dbReference>
<evidence type="ECO:0000256" key="1">
    <source>
        <dbReference type="SAM" id="Phobius"/>
    </source>
</evidence>
<reference evidence="3" key="1">
    <citation type="submission" date="2015-09" db="EMBL/GenBank/DDBJ databases">
        <authorList>
            <person name="Fill T.P."/>
            <person name="Baretta J.F."/>
            <person name="de Almeida L.G."/>
            <person name="Rocha M."/>
            <person name="de Souza D.H."/>
            <person name="Malavazi I."/>
            <person name="Cerdeira L.T."/>
            <person name="Hong H."/>
            <person name="Samborskyy M."/>
            <person name="de Vasconcelos A.T."/>
            <person name="Leadlay P."/>
            <person name="Rodrigues-Filho E."/>
        </authorList>
    </citation>
    <scope>NUCLEOTIDE SEQUENCE [LARGE SCALE GENOMIC DNA]</scope>
    <source>
        <strain evidence="3">LaBioMMi 136</strain>
    </source>
</reference>
<keyword evidence="1" id="KW-0472">Membrane</keyword>
<keyword evidence="1" id="KW-0812">Transmembrane</keyword>
<feature type="transmembrane region" description="Helical" evidence="1">
    <location>
        <begin position="6"/>
        <end position="30"/>
    </location>
</feature>
<accession>A0A1S9R9K5</accession>
<dbReference type="Proteomes" id="UP000190744">
    <property type="component" value="Unassembled WGS sequence"/>
</dbReference>
<name>A0A1S9R9K5_PENBI</name>
<comment type="caution">
    <text evidence="2">The sequence shown here is derived from an EMBL/GenBank/DDBJ whole genome shotgun (WGS) entry which is preliminary data.</text>
</comment>
<keyword evidence="1" id="KW-1133">Transmembrane helix</keyword>
<gene>
    <name evidence="2" type="ORF">PEBR_43057</name>
</gene>